<dbReference type="InterPro" id="IPR051199">
    <property type="entry name" value="LPS_LOS_Heptosyltrfase"/>
</dbReference>
<dbReference type="GO" id="GO:0005829">
    <property type="term" value="C:cytosol"/>
    <property type="evidence" value="ECO:0007669"/>
    <property type="project" value="TreeGrafter"/>
</dbReference>
<dbReference type="Proteomes" id="UP000029921">
    <property type="component" value="Unassembled WGS sequence"/>
</dbReference>
<dbReference type="EC" id="2.4.99.24" evidence="6"/>
<evidence type="ECO:0000313" key="9">
    <source>
        <dbReference type="Proteomes" id="UP000029921"/>
    </source>
</evidence>
<evidence type="ECO:0000256" key="5">
    <source>
        <dbReference type="ARBA" id="ARBA00043995"/>
    </source>
</evidence>
<dbReference type="PANTHER" id="PTHR30160">
    <property type="entry name" value="TETRAACYLDISACCHARIDE 4'-KINASE-RELATED"/>
    <property type="match status" value="1"/>
</dbReference>
<keyword evidence="2" id="KW-0328">Glycosyltransferase</keyword>
<dbReference type="EMBL" id="JRPE02000001">
    <property type="protein sequence ID" value="TLD93856.1"/>
    <property type="molecule type" value="Genomic_DNA"/>
</dbReference>
<dbReference type="InterPro" id="IPR002201">
    <property type="entry name" value="Glyco_trans_9"/>
</dbReference>
<evidence type="ECO:0000256" key="3">
    <source>
        <dbReference type="ARBA" id="ARBA00022679"/>
    </source>
</evidence>
<gene>
    <name evidence="8" type="primary">waaF</name>
    <name evidence="8" type="ORF">LS74_000460</name>
</gene>
<keyword evidence="3" id="KW-0808">Transferase</keyword>
<dbReference type="SUPFAM" id="SSF53756">
    <property type="entry name" value="UDP-Glycosyltransferase/glycogen phosphorylase"/>
    <property type="match status" value="1"/>
</dbReference>
<evidence type="ECO:0000256" key="1">
    <source>
        <dbReference type="ARBA" id="ARBA00022603"/>
    </source>
</evidence>
<keyword evidence="9" id="KW-1185">Reference proteome</keyword>
<dbReference type="PANTHER" id="PTHR30160:SF7">
    <property type="entry name" value="ADP-HEPTOSE--LPS HEPTOSYLTRANSFERASE 2"/>
    <property type="match status" value="1"/>
</dbReference>
<proteinExistence type="inferred from homology"/>
<evidence type="ECO:0000256" key="6">
    <source>
        <dbReference type="ARBA" id="ARBA00044042"/>
    </source>
</evidence>
<dbReference type="GO" id="GO:0032259">
    <property type="term" value="P:methylation"/>
    <property type="evidence" value="ECO:0007669"/>
    <property type="project" value="UniProtKB-KW"/>
</dbReference>
<organism evidence="8 9">
    <name type="scientific">Helicobacter magdeburgensis</name>
    <dbReference type="NCBI Taxonomy" id="471858"/>
    <lineage>
        <taxon>Bacteria</taxon>
        <taxon>Pseudomonadati</taxon>
        <taxon>Campylobacterota</taxon>
        <taxon>Epsilonproteobacteria</taxon>
        <taxon>Campylobacterales</taxon>
        <taxon>Helicobacteraceae</taxon>
        <taxon>Helicobacter</taxon>
    </lineage>
</organism>
<dbReference type="AlphaFoldDB" id="A0A4U8T333"/>
<name>A0A4U8T333_9HELI</name>
<evidence type="ECO:0000313" key="8">
    <source>
        <dbReference type="EMBL" id="TLD93856.1"/>
    </source>
</evidence>
<dbReference type="GO" id="GO:0008168">
    <property type="term" value="F:methyltransferase activity"/>
    <property type="evidence" value="ECO:0007669"/>
    <property type="project" value="UniProtKB-KW"/>
</dbReference>
<accession>A0A4U8T333</accession>
<dbReference type="GO" id="GO:0008713">
    <property type="term" value="F:ADP-heptose-lipopolysaccharide heptosyltransferase activity"/>
    <property type="evidence" value="ECO:0007669"/>
    <property type="project" value="UniProtKB-EC"/>
</dbReference>
<protein>
    <recommendedName>
        <fullName evidence="6">lipopolysaccharide heptosyltransferase II</fullName>
        <ecNumber evidence="6">2.4.99.24</ecNumber>
    </recommendedName>
</protein>
<comment type="similarity">
    <text evidence="5">Belongs to the glycosyltransferase 9 family.</text>
</comment>
<dbReference type="GO" id="GO:0009244">
    <property type="term" value="P:lipopolysaccharide core region biosynthetic process"/>
    <property type="evidence" value="ECO:0007669"/>
    <property type="project" value="TreeGrafter"/>
</dbReference>
<reference evidence="8 9" key="1">
    <citation type="journal article" date="2014" name="Genome Announc.">
        <title>Draft genome sequences of eight enterohepatic helicobacter species isolated from both laboratory and wild rodents.</title>
        <authorList>
            <person name="Sheh A."/>
            <person name="Shen Z."/>
            <person name="Fox J.G."/>
        </authorList>
    </citation>
    <scope>NUCLEOTIDE SEQUENCE [LARGE SCALE GENOMIC DNA]</scope>
    <source>
        <strain evidence="8 9">MIT 96-1001</strain>
    </source>
</reference>
<evidence type="ECO:0000256" key="7">
    <source>
        <dbReference type="ARBA" id="ARBA00047503"/>
    </source>
</evidence>
<dbReference type="RefSeq" id="WP_084584202.1">
    <property type="nucleotide sequence ID" value="NZ_JRPE02000001.1"/>
</dbReference>
<evidence type="ECO:0000256" key="4">
    <source>
        <dbReference type="ARBA" id="ARBA00022691"/>
    </source>
</evidence>
<dbReference type="Pfam" id="PF01075">
    <property type="entry name" value="Glyco_transf_9"/>
    <property type="match status" value="1"/>
</dbReference>
<sequence length="413" mass="46042">MLICGARILFQSHHTIYTKDVKSILLRLPNWLGDSVMVSSAFEWLKLSFPCADFSIVGTKASCGIYERDSRIKHIFIDESKKAKSRILATKDLANAIGKHDLAITFSNTFFSALLLYLTKSPVRIGYAKNARRFLLTHALKLQKHDLQGKKYHQVLLYLSLIAPLLQVREQVAHTLSSTLTRTLPNNAPKEPISHKILMPNEILEALSTKPLTLISHSIEAAHLALSKTSPSKPIVGINPGAAFGSAKRWEQSHFVSVIEYFLDKAYQVYLFGSSAESSANTDIADALKNHKNLQFFHNLTDKTNLSELIDHINAVNVFITNDSGPMHIATALKTPIVAIFGPTDINETAPYTPSHTEQSIALLHANLPCSPCKKRECPLKHHNCMNLISPQEVINSTIRVLEINQKRLNDDN</sequence>
<dbReference type="NCBIfam" id="TIGR02195">
    <property type="entry name" value="heptsyl_trn_II"/>
    <property type="match status" value="1"/>
</dbReference>
<dbReference type="PROSITE" id="PS00094">
    <property type="entry name" value="C5_MTASE_1"/>
    <property type="match status" value="1"/>
</dbReference>
<comment type="catalytic activity">
    <reaction evidence="7">
        <text>an L-alpha-D-Hep-(1-&gt;5)-[alpha-Kdo-(2-&gt;4)]-alpha-Kdo-(2-&gt;6)-lipid A + ADP-L-glycero-beta-D-manno-heptose = an L-alpha-D-Hep-(1-&gt;3)-L-alpha-D-Hep-(1-&gt;5)-[alpha-Kdo-(2-&gt;4)]-alpha-Kdo-(2-&gt;6)-lipid A + ADP + H(+)</text>
        <dbReference type="Rhea" id="RHEA:74071"/>
        <dbReference type="ChEBI" id="CHEBI:15378"/>
        <dbReference type="ChEBI" id="CHEBI:61506"/>
        <dbReference type="ChEBI" id="CHEBI:193068"/>
        <dbReference type="ChEBI" id="CHEBI:193069"/>
        <dbReference type="ChEBI" id="CHEBI:456216"/>
        <dbReference type="EC" id="2.4.99.24"/>
    </reaction>
</comment>
<dbReference type="InterPro" id="IPR018117">
    <property type="entry name" value="C5_DNA_meth_AS"/>
</dbReference>
<evidence type="ECO:0000256" key="2">
    <source>
        <dbReference type="ARBA" id="ARBA00022676"/>
    </source>
</evidence>
<comment type="caution">
    <text evidence="8">The sequence shown here is derived from an EMBL/GenBank/DDBJ whole genome shotgun (WGS) entry which is preliminary data.</text>
</comment>
<dbReference type="Gene3D" id="3.40.50.2000">
    <property type="entry name" value="Glycogen Phosphorylase B"/>
    <property type="match status" value="2"/>
</dbReference>
<dbReference type="InterPro" id="IPR011910">
    <property type="entry name" value="RfaF"/>
</dbReference>
<keyword evidence="1" id="KW-0489">Methyltransferase</keyword>
<dbReference type="CDD" id="cd03789">
    <property type="entry name" value="GT9_LPS_heptosyltransferase"/>
    <property type="match status" value="1"/>
</dbReference>
<keyword evidence="4" id="KW-0949">S-adenosyl-L-methionine</keyword>